<dbReference type="InterPro" id="IPR011701">
    <property type="entry name" value="MFS"/>
</dbReference>
<feature type="transmembrane region" description="Helical" evidence="6">
    <location>
        <begin position="188"/>
        <end position="207"/>
    </location>
</feature>
<feature type="transmembrane region" description="Helical" evidence="6">
    <location>
        <begin position="455"/>
        <end position="475"/>
    </location>
</feature>
<dbReference type="EMBL" id="JARVKM010000037">
    <property type="protein sequence ID" value="KAK9775028.1"/>
    <property type="molecule type" value="Genomic_DNA"/>
</dbReference>
<evidence type="ECO:0000256" key="6">
    <source>
        <dbReference type="SAM" id="Phobius"/>
    </source>
</evidence>
<dbReference type="PANTHER" id="PTHR23502:SF51">
    <property type="entry name" value="QUINIDINE RESISTANCE PROTEIN 1-RELATED"/>
    <property type="match status" value="1"/>
</dbReference>
<organism evidence="8 9">
    <name type="scientific">Seiridium cardinale</name>
    <dbReference type="NCBI Taxonomy" id="138064"/>
    <lineage>
        <taxon>Eukaryota</taxon>
        <taxon>Fungi</taxon>
        <taxon>Dikarya</taxon>
        <taxon>Ascomycota</taxon>
        <taxon>Pezizomycotina</taxon>
        <taxon>Sordariomycetes</taxon>
        <taxon>Xylariomycetidae</taxon>
        <taxon>Amphisphaeriales</taxon>
        <taxon>Sporocadaceae</taxon>
        <taxon>Seiridium</taxon>
    </lineage>
</organism>
<gene>
    <name evidence="8" type="ORF">SCAR479_08302</name>
</gene>
<name>A0ABR2XMI1_9PEZI</name>
<feature type="transmembrane region" description="Helical" evidence="6">
    <location>
        <begin position="306"/>
        <end position="326"/>
    </location>
</feature>
<evidence type="ECO:0000259" key="7">
    <source>
        <dbReference type="PROSITE" id="PS50850"/>
    </source>
</evidence>
<dbReference type="PROSITE" id="PS00216">
    <property type="entry name" value="SUGAR_TRANSPORT_1"/>
    <property type="match status" value="1"/>
</dbReference>
<comment type="caution">
    <text evidence="8">The sequence shown here is derived from an EMBL/GenBank/DDBJ whole genome shotgun (WGS) entry which is preliminary data.</text>
</comment>
<dbReference type="PROSITE" id="PS50850">
    <property type="entry name" value="MFS"/>
    <property type="match status" value="1"/>
</dbReference>
<keyword evidence="3 6" id="KW-0812">Transmembrane</keyword>
<keyword evidence="5 6" id="KW-0472">Membrane</keyword>
<keyword evidence="2" id="KW-0813">Transport</keyword>
<evidence type="ECO:0000256" key="3">
    <source>
        <dbReference type="ARBA" id="ARBA00022692"/>
    </source>
</evidence>
<feature type="transmembrane region" description="Helical" evidence="6">
    <location>
        <begin position="69"/>
        <end position="87"/>
    </location>
</feature>
<evidence type="ECO:0000313" key="8">
    <source>
        <dbReference type="EMBL" id="KAK9775028.1"/>
    </source>
</evidence>
<feature type="transmembrane region" description="Helical" evidence="6">
    <location>
        <begin position="394"/>
        <end position="416"/>
    </location>
</feature>
<dbReference type="Gene3D" id="1.20.1720.10">
    <property type="entry name" value="Multidrug resistance protein D"/>
    <property type="match status" value="1"/>
</dbReference>
<dbReference type="InterPro" id="IPR036259">
    <property type="entry name" value="MFS_trans_sf"/>
</dbReference>
<evidence type="ECO:0000256" key="5">
    <source>
        <dbReference type="ARBA" id="ARBA00023136"/>
    </source>
</evidence>
<reference evidence="8 9" key="1">
    <citation type="submission" date="2024-02" db="EMBL/GenBank/DDBJ databases">
        <title>First draft genome assembly of two strains of Seiridium cardinale.</title>
        <authorList>
            <person name="Emiliani G."/>
            <person name="Scali E."/>
        </authorList>
    </citation>
    <scope>NUCLEOTIDE SEQUENCE [LARGE SCALE GENOMIC DNA]</scope>
    <source>
        <strain evidence="8 9">BM-138-000479</strain>
    </source>
</reference>
<feature type="transmembrane region" description="Helical" evidence="6">
    <location>
        <begin position="363"/>
        <end position="382"/>
    </location>
</feature>
<dbReference type="InterPro" id="IPR005829">
    <property type="entry name" value="Sugar_transporter_CS"/>
</dbReference>
<dbReference type="Proteomes" id="UP001465668">
    <property type="component" value="Unassembled WGS sequence"/>
</dbReference>
<dbReference type="SUPFAM" id="SSF103473">
    <property type="entry name" value="MFS general substrate transporter"/>
    <property type="match status" value="1"/>
</dbReference>
<dbReference type="Gene3D" id="1.20.1250.20">
    <property type="entry name" value="MFS general substrate transporter like domains"/>
    <property type="match status" value="1"/>
</dbReference>
<comment type="subcellular location">
    <subcellularLocation>
        <location evidence="1">Membrane</location>
        <topology evidence="1">Multi-pass membrane protein</topology>
    </subcellularLocation>
</comment>
<evidence type="ECO:0000313" key="9">
    <source>
        <dbReference type="Proteomes" id="UP001465668"/>
    </source>
</evidence>
<dbReference type="PANTHER" id="PTHR23502">
    <property type="entry name" value="MAJOR FACILITATOR SUPERFAMILY"/>
    <property type="match status" value="1"/>
</dbReference>
<evidence type="ECO:0000256" key="2">
    <source>
        <dbReference type="ARBA" id="ARBA00022448"/>
    </source>
</evidence>
<dbReference type="Pfam" id="PF07690">
    <property type="entry name" value="MFS_1"/>
    <property type="match status" value="1"/>
</dbReference>
<feature type="transmembrane region" description="Helical" evidence="6">
    <location>
        <begin position="266"/>
        <end position="286"/>
    </location>
</feature>
<keyword evidence="9" id="KW-1185">Reference proteome</keyword>
<accession>A0ABR2XMI1</accession>
<evidence type="ECO:0000256" key="4">
    <source>
        <dbReference type="ARBA" id="ARBA00022989"/>
    </source>
</evidence>
<proteinExistence type="predicted"/>
<protein>
    <submittedName>
        <fullName evidence="8">Major facilitator superfamily domain-containing protein</fullName>
    </submittedName>
</protein>
<feature type="domain" description="Major facilitator superfamily (MFS) profile" evidence="7">
    <location>
        <begin position="33"/>
        <end position="480"/>
    </location>
</feature>
<keyword evidence="4 6" id="KW-1133">Transmembrane helix</keyword>
<feature type="transmembrane region" description="Helical" evidence="6">
    <location>
        <begin position="99"/>
        <end position="126"/>
    </location>
</feature>
<evidence type="ECO:0000256" key="1">
    <source>
        <dbReference type="ARBA" id="ARBA00004141"/>
    </source>
</evidence>
<feature type="transmembrane region" description="Helical" evidence="6">
    <location>
        <begin position="32"/>
        <end position="54"/>
    </location>
</feature>
<dbReference type="InterPro" id="IPR020846">
    <property type="entry name" value="MFS_dom"/>
</dbReference>
<sequence>MKESERDAPPNVQDAPQVPGDYSAFSRRQKNVIIGLAAFAGWFSSISSFIYFPAIPVLAADFGQSVENINLTVTAYLIVSGIFPAIMGDAADRFGRRPVFLVALTVYMGANIGLATQSTFGLLFFFRMLQSAGISGTYSVTYGVLGDLFTPAERGGYSGIISFFLNTPPSIGPIISGLLLLRWSWRSIFWFLSVATPCCLIPMALFFPETARNMVGDGRGAARSFNRPLIKVLVPGGVMTDSTRGSSREKPIARRKFPNPISSLKLMRFPGTAIILIAYGVNYSTYSCLQSSLSTLFHDTYQIKGVASGLIYIPFGVACALSAYATGSLLDRNYHKTATEIGVTIDKSKRDDLSAFPIEKARLRVITIFVAVGAALVMGYGWQIQERVNMAGPLVTQFFIGLTLQTLFTSLNTLLVDIHQDCPSTAQAACNFVRCELAAGYLAALDALIRSMGSGWCFLLLAVIEFMLVPMLLLLQWRGMQWRQARAARRLKPQGSDSDNQREALRENV</sequence>